<dbReference type="KEGG" id="vg:26647345"/>
<proteinExistence type="predicted"/>
<evidence type="ECO:0000313" key="1">
    <source>
        <dbReference type="EMBL" id="ALF01849.1"/>
    </source>
</evidence>
<protein>
    <submittedName>
        <fullName evidence="1">Uncharacterized protein</fullName>
    </submittedName>
</protein>
<dbReference type="Proteomes" id="UP000201970">
    <property type="component" value="Segment"/>
</dbReference>
<dbReference type="EMBL" id="KT381880">
    <property type="protein sequence ID" value="ALF01849.1"/>
    <property type="molecule type" value="Genomic_DNA"/>
</dbReference>
<reference evidence="1 2" key="1">
    <citation type="submission" date="2015-08" db="EMBL/GenBank/DDBJ databases">
        <title>The Complete Genome of Citrobacter freundii Myophage Margaery.</title>
        <authorList>
            <person name="Yi D."/>
            <person name="Cadungog J.N."/>
            <person name="Cahill J.L."/>
            <person name="Rasche E.S."/>
            <person name="Everett G.F.K."/>
        </authorList>
    </citation>
    <scope>NUCLEOTIDE SEQUENCE [LARGE SCALE GENOMIC DNA]</scope>
</reference>
<organism evidence="1 2">
    <name type="scientific">Citrobacter phage Margaery</name>
    <dbReference type="NCBI Taxonomy" id="1701810"/>
    <lineage>
        <taxon>Viruses</taxon>
        <taxon>Duplodnaviria</taxon>
        <taxon>Heunggongvirae</taxon>
        <taxon>Uroviricota</taxon>
        <taxon>Caudoviricetes</taxon>
        <taxon>Pantevenvirales</taxon>
        <taxon>Straboviridae</taxon>
        <taxon>Pseudotevenvirus</taxon>
        <taxon>Pseudotevenvirus margaery</taxon>
    </lineage>
</organism>
<dbReference type="RefSeq" id="YP_009194975.1">
    <property type="nucleotide sequence ID" value="NC_028755.1"/>
</dbReference>
<name>A0A0M3UL25_9CAUD</name>
<dbReference type="GeneID" id="26647345"/>
<evidence type="ECO:0000313" key="2">
    <source>
        <dbReference type="Proteomes" id="UP000201970"/>
    </source>
</evidence>
<sequence>MWKIVACIFMVAVVVLLQSSCTDEKEAQRILEAQGYTNIQFTGHKWFACSKQDTFSTGFEATGVNGKQIKGSVCSGMFFKNSTIRFE</sequence>
<gene>
    <name evidence="1" type="ORF">CPT_Margaery160</name>
</gene>
<keyword evidence="2" id="KW-1185">Reference proteome</keyword>
<accession>A0A0M3UL25</accession>